<dbReference type="Pfam" id="PF00069">
    <property type="entry name" value="Pkinase"/>
    <property type="match status" value="1"/>
</dbReference>
<evidence type="ECO:0000259" key="4">
    <source>
        <dbReference type="PROSITE" id="PS50011"/>
    </source>
</evidence>
<dbReference type="GO" id="GO:0006622">
    <property type="term" value="P:protein targeting to lysosome"/>
    <property type="evidence" value="ECO:0007669"/>
    <property type="project" value="TreeGrafter"/>
</dbReference>
<dbReference type="FunFam" id="1.10.510.10:FF:000830">
    <property type="entry name" value="PX domain-containing serine/threonine kinase"/>
    <property type="match status" value="1"/>
</dbReference>
<dbReference type="InterPro" id="IPR000719">
    <property type="entry name" value="Prot_kinase_dom"/>
</dbReference>
<dbReference type="SUPFAM" id="SSF56112">
    <property type="entry name" value="Protein kinase-like (PK-like)"/>
    <property type="match status" value="1"/>
</dbReference>
<dbReference type="PANTHER" id="PTHR22999:SF40">
    <property type="entry name" value="PX DOMAIN-CONTAINING PROTEIN KINASE-LIKE PROTEIN"/>
    <property type="match status" value="1"/>
</dbReference>
<feature type="region of interest" description="Disordered" evidence="3">
    <location>
        <begin position="584"/>
        <end position="664"/>
    </location>
</feature>
<feature type="domain" description="PX" evidence="5">
    <location>
        <begin position="15"/>
        <end position="129"/>
    </location>
</feature>
<dbReference type="STRING" id="7398.A0A1A9ZKW7"/>
<name>A0A1A9ZKW7_GLOPL</name>
<protein>
    <recommendedName>
        <fullName evidence="9">PX domain-containing protein</fullName>
    </recommendedName>
</protein>
<dbReference type="GO" id="GO:0005524">
    <property type="term" value="F:ATP binding"/>
    <property type="evidence" value="ECO:0007669"/>
    <property type="project" value="InterPro"/>
</dbReference>
<comment type="subcellular location">
    <subcellularLocation>
        <location evidence="1">Cytoplasm</location>
    </subcellularLocation>
</comment>
<dbReference type="GO" id="GO:0005770">
    <property type="term" value="C:late endosome"/>
    <property type="evidence" value="ECO:0007669"/>
    <property type="project" value="TreeGrafter"/>
</dbReference>
<keyword evidence="2" id="KW-0963">Cytoplasm</keyword>
<feature type="domain" description="WH2" evidence="6">
    <location>
        <begin position="666"/>
        <end position="685"/>
    </location>
</feature>
<dbReference type="PROSITE" id="PS51082">
    <property type="entry name" value="WH2"/>
    <property type="match status" value="1"/>
</dbReference>
<dbReference type="Pfam" id="PF00787">
    <property type="entry name" value="PX"/>
    <property type="match status" value="1"/>
</dbReference>
<keyword evidence="8" id="KW-1185">Reference proteome</keyword>
<dbReference type="AlphaFoldDB" id="A0A1A9ZKW7"/>
<sequence length="689" mass="77400">MAIFERRYHQCNENLDDTIVISCIIETAQEVNGHTEYLLRLQRGPLKENCWRLLKRYNDFVTLHKNFIKSGIPLSTLSLPGKRLFGNMRPDFIAERRQALQQYINDILMNPILASSLPAKRFVDPDTYSQSFHDQAVQNALLCLRHDNLWNLGTSLGAIGWRLRKHYFKVTHKPPDSKASNKLVKSSSQTHSQSKHFLASNASNNGSGSGSGTMFSTSIDLNKLEGCELVLEWSEYGPDKYIEEKELTSIFKSVTSLQHPHIESVIYAAHNESGCLTIRKFHKQGSLKDILCMATPKNTFLSKYGNPKGRTALSMKQVANYGKQILEALIFLHSKGFPYGHLHSGNVVIIDDCVKLLDIENYILGVPAFYRPFFVQHSKIHTPEAIDVYCFGHVLFEMAQGYPLQESVVRQISECPESLKNLLESILSRDACRTYLPTLEQLLNHTFFEQHAAGHSQLTNVDDTLKPHFKLTLNAKEMIKQAVQKAESRLRDEQKSVKNQKRIVRVQELMSSEEEKRKTKQKAKLEHKQSKLKQQASLQANNGRISLIATASGSIPEYADVASGATAGSSSTIIFQRCDTTGATLADTSPDHREPMFKSPPPTPSAYQRSKEASNHNQFAQQHSPGQSTSLANVERQSSTPNITTSADHHGGHGNDVNEDNGLEKNRSALLESICKFNRGSLRKVRSND</sequence>
<dbReference type="InterPro" id="IPR001683">
    <property type="entry name" value="PX_dom"/>
</dbReference>
<dbReference type="EnsemblMetazoa" id="GPAI017865-RA">
    <property type="protein sequence ID" value="GPAI017865-PA"/>
    <property type="gene ID" value="GPAI017865"/>
</dbReference>
<dbReference type="SMART" id="SM00312">
    <property type="entry name" value="PX"/>
    <property type="match status" value="1"/>
</dbReference>
<evidence type="ECO:0000256" key="1">
    <source>
        <dbReference type="ARBA" id="ARBA00004496"/>
    </source>
</evidence>
<dbReference type="GO" id="GO:0005769">
    <property type="term" value="C:early endosome"/>
    <property type="evidence" value="ECO:0007669"/>
    <property type="project" value="TreeGrafter"/>
</dbReference>
<accession>A0A1A9ZKW7</accession>
<evidence type="ECO:0000259" key="5">
    <source>
        <dbReference type="PROSITE" id="PS50195"/>
    </source>
</evidence>
<dbReference type="GO" id="GO:0008333">
    <property type="term" value="P:endosome to lysosome transport"/>
    <property type="evidence" value="ECO:0007669"/>
    <property type="project" value="TreeGrafter"/>
</dbReference>
<evidence type="ECO:0000256" key="3">
    <source>
        <dbReference type="SAM" id="MobiDB-lite"/>
    </source>
</evidence>
<dbReference type="GO" id="GO:0043271">
    <property type="term" value="P:negative regulation of monoatomic ion transport"/>
    <property type="evidence" value="ECO:0007669"/>
    <property type="project" value="TreeGrafter"/>
</dbReference>
<reference evidence="7" key="2">
    <citation type="submission" date="2020-05" db="UniProtKB">
        <authorList>
            <consortium name="EnsemblMetazoa"/>
        </authorList>
    </citation>
    <scope>IDENTIFICATION</scope>
    <source>
        <strain evidence="7">IAEA</strain>
    </source>
</reference>
<dbReference type="Proteomes" id="UP000092445">
    <property type="component" value="Unassembled WGS sequence"/>
</dbReference>
<dbReference type="Gene3D" id="3.30.1520.10">
    <property type="entry name" value="Phox-like domain"/>
    <property type="match status" value="1"/>
</dbReference>
<dbReference type="PROSITE" id="PS50011">
    <property type="entry name" value="PROTEIN_KINASE_DOM"/>
    <property type="match status" value="1"/>
</dbReference>
<dbReference type="SUPFAM" id="SSF64268">
    <property type="entry name" value="PX domain"/>
    <property type="match status" value="1"/>
</dbReference>
<dbReference type="Gene3D" id="1.10.510.10">
    <property type="entry name" value="Transferase(Phosphotransferase) domain 1"/>
    <property type="match status" value="1"/>
</dbReference>
<evidence type="ECO:0000313" key="7">
    <source>
        <dbReference type="EnsemblMetazoa" id="GPAI017865-PA"/>
    </source>
</evidence>
<reference evidence="8" key="1">
    <citation type="submission" date="2014-03" db="EMBL/GenBank/DDBJ databases">
        <authorList>
            <person name="Aksoy S."/>
            <person name="Warren W."/>
            <person name="Wilson R.K."/>
        </authorList>
    </citation>
    <scope>NUCLEOTIDE SEQUENCE [LARGE SCALE GENOMIC DNA]</scope>
    <source>
        <strain evidence="8">IAEA</strain>
    </source>
</reference>
<evidence type="ECO:0000259" key="6">
    <source>
        <dbReference type="PROSITE" id="PS51082"/>
    </source>
</evidence>
<dbReference type="InterPro" id="IPR011009">
    <property type="entry name" value="Kinase-like_dom_sf"/>
</dbReference>
<dbReference type="InterPro" id="IPR036871">
    <property type="entry name" value="PX_dom_sf"/>
</dbReference>
<dbReference type="GO" id="GO:0003779">
    <property type="term" value="F:actin binding"/>
    <property type="evidence" value="ECO:0007669"/>
    <property type="project" value="InterPro"/>
</dbReference>
<organism evidence="7 8">
    <name type="scientific">Glossina pallidipes</name>
    <name type="common">Tsetse fly</name>
    <dbReference type="NCBI Taxonomy" id="7398"/>
    <lineage>
        <taxon>Eukaryota</taxon>
        <taxon>Metazoa</taxon>
        <taxon>Ecdysozoa</taxon>
        <taxon>Arthropoda</taxon>
        <taxon>Hexapoda</taxon>
        <taxon>Insecta</taxon>
        <taxon>Pterygota</taxon>
        <taxon>Neoptera</taxon>
        <taxon>Endopterygota</taxon>
        <taxon>Diptera</taxon>
        <taxon>Brachycera</taxon>
        <taxon>Muscomorpha</taxon>
        <taxon>Hippoboscoidea</taxon>
        <taxon>Glossinidae</taxon>
        <taxon>Glossina</taxon>
    </lineage>
</organism>
<dbReference type="GO" id="GO:0004672">
    <property type="term" value="F:protein kinase activity"/>
    <property type="evidence" value="ECO:0007669"/>
    <property type="project" value="InterPro"/>
</dbReference>
<dbReference type="PROSITE" id="PS50195">
    <property type="entry name" value="PX"/>
    <property type="match status" value="1"/>
</dbReference>
<dbReference type="VEuPathDB" id="VectorBase:GPAI017865"/>
<dbReference type="GO" id="GO:0035091">
    <property type="term" value="F:phosphatidylinositol binding"/>
    <property type="evidence" value="ECO:0007669"/>
    <property type="project" value="InterPro"/>
</dbReference>
<evidence type="ECO:0000256" key="2">
    <source>
        <dbReference type="ARBA" id="ARBA00022490"/>
    </source>
</evidence>
<dbReference type="InterPro" id="IPR003124">
    <property type="entry name" value="WH2_dom"/>
</dbReference>
<evidence type="ECO:0008006" key="9">
    <source>
        <dbReference type="Google" id="ProtNLM"/>
    </source>
</evidence>
<feature type="domain" description="Protein kinase" evidence="4">
    <location>
        <begin position="199"/>
        <end position="503"/>
    </location>
</feature>
<feature type="compositionally biased region" description="Polar residues" evidence="3">
    <location>
        <begin position="615"/>
        <end position="646"/>
    </location>
</feature>
<dbReference type="PANTHER" id="PTHR22999">
    <property type="entry name" value="PX SERINE/THREONINE KINASE PXK"/>
    <property type="match status" value="1"/>
</dbReference>
<dbReference type="GO" id="GO:0005886">
    <property type="term" value="C:plasma membrane"/>
    <property type="evidence" value="ECO:0007669"/>
    <property type="project" value="TreeGrafter"/>
</dbReference>
<dbReference type="SMART" id="SM00220">
    <property type="entry name" value="S_TKc"/>
    <property type="match status" value="1"/>
</dbReference>
<dbReference type="GO" id="GO:0045022">
    <property type="term" value="P:early endosome to late endosome transport"/>
    <property type="evidence" value="ECO:0007669"/>
    <property type="project" value="TreeGrafter"/>
</dbReference>
<evidence type="ECO:0000313" key="8">
    <source>
        <dbReference type="Proteomes" id="UP000092445"/>
    </source>
</evidence>
<feature type="compositionally biased region" description="Basic and acidic residues" evidence="3">
    <location>
        <begin position="513"/>
        <end position="529"/>
    </location>
</feature>
<feature type="region of interest" description="Disordered" evidence="3">
    <location>
        <begin position="509"/>
        <end position="533"/>
    </location>
</feature>
<dbReference type="InterPro" id="IPR051837">
    <property type="entry name" value="SortingNexin/PXDomain-PKLike"/>
</dbReference>
<proteinExistence type="predicted"/>